<gene>
    <name evidence="5" type="ORF">QPX54_06135</name>
</gene>
<protein>
    <submittedName>
        <fullName evidence="5">Site-specific integrase</fullName>
    </submittedName>
</protein>
<proteinExistence type="inferred from homology"/>
<keyword evidence="2" id="KW-0238">DNA-binding</keyword>
<dbReference type="Gene3D" id="1.10.150.130">
    <property type="match status" value="1"/>
</dbReference>
<dbReference type="Gene3D" id="1.10.443.10">
    <property type="entry name" value="Intergrase catalytic core"/>
    <property type="match status" value="1"/>
</dbReference>
<accession>A0AAP4BTD8</accession>
<dbReference type="EMBL" id="JASNVP010000005">
    <property type="protein sequence ID" value="MDK4326090.1"/>
    <property type="molecule type" value="Genomic_DNA"/>
</dbReference>
<keyword evidence="3" id="KW-0233">DNA recombination</keyword>
<dbReference type="InterPro" id="IPR013762">
    <property type="entry name" value="Integrase-like_cat_sf"/>
</dbReference>
<dbReference type="Proteomes" id="UP001226160">
    <property type="component" value="Unassembled WGS sequence"/>
</dbReference>
<feature type="domain" description="Tyr recombinase" evidence="4">
    <location>
        <begin position="161"/>
        <end position="348"/>
    </location>
</feature>
<evidence type="ECO:0000256" key="3">
    <source>
        <dbReference type="ARBA" id="ARBA00023172"/>
    </source>
</evidence>
<dbReference type="InterPro" id="IPR050090">
    <property type="entry name" value="Tyrosine_recombinase_XerCD"/>
</dbReference>
<comment type="caution">
    <text evidence="5">The sequence shown here is derived from an EMBL/GenBank/DDBJ whole genome shotgun (WGS) entry which is preliminary data.</text>
</comment>
<dbReference type="GO" id="GO:0003677">
    <property type="term" value="F:DNA binding"/>
    <property type="evidence" value="ECO:0007669"/>
    <property type="project" value="UniProtKB-KW"/>
</dbReference>
<dbReference type="PANTHER" id="PTHR30349">
    <property type="entry name" value="PHAGE INTEGRASE-RELATED"/>
    <property type="match status" value="1"/>
</dbReference>
<evidence type="ECO:0000313" key="6">
    <source>
        <dbReference type="Proteomes" id="UP001226160"/>
    </source>
</evidence>
<dbReference type="AlphaFoldDB" id="A0AAP4BTD8"/>
<dbReference type="GO" id="GO:0006310">
    <property type="term" value="P:DNA recombination"/>
    <property type="evidence" value="ECO:0007669"/>
    <property type="project" value="UniProtKB-KW"/>
</dbReference>
<dbReference type="InterPro" id="IPR010998">
    <property type="entry name" value="Integrase_recombinase_N"/>
</dbReference>
<evidence type="ECO:0000256" key="2">
    <source>
        <dbReference type="ARBA" id="ARBA00023125"/>
    </source>
</evidence>
<evidence type="ECO:0000256" key="1">
    <source>
        <dbReference type="ARBA" id="ARBA00008857"/>
    </source>
</evidence>
<dbReference type="InterPro" id="IPR011010">
    <property type="entry name" value="DNA_brk_join_enz"/>
</dbReference>
<dbReference type="SUPFAM" id="SSF56349">
    <property type="entry name" value="DNA breaking-rejoining enzymes"/>
    <property type="match status" value="1"/>
</dbReference>
<comment type="similarity">
    <text evidence="1">Belongs to the 'phage' integrase family.</text>
</comment>
<dbReference type="PROSITE" id="PS51898">
    <property type="entry name" value="TYR_RECOMBINASE"/>
    <property type="match status" value="1"/>
</dbReference>
<reference evidence="5" key="1">
    <citation type="submission" date="2023-05" db="EMBL/GenBank/DDBJ databases">
        <title>Metabolic capabilities are highly conserved among human nasal-associated Corynebacterium species in pangenomic analyses.</title>
        <authorList>
            <person name="Tran T.H."/>
            <person name="Roberts A.Q."/>
            <person name="Escapa I.F."/>
            <person name="Gao W."/>
            <person name="Conlan S."/>
            <person name="Kong H."/>
            <person name="Segre J.A."/>
            <person name="Kelly M.S."/>
            <person name="Lemon K.P."/>
        </authorList>
    </citation>
    <scope>NUCLEOTIDE SEQUENCE</scope>
    <source>
        <strain evidence="5">KPL2654</strain>
    </source>
</reference>
<organism evidence="5 6">
    <name type="scientific">Corynebacterium propinquum</name>
    <dbReference type="NCBI Taxonomy" id="43769"/>
    <lineage>
        <taxon>Bacteria</taxon>
        <taxon>Bacillati</taxon>
        <taxon>Actinomycetota</taxon>
        <taxon>Actinomycetes</taxon>
        <taxon>Mycobacteriales</taxon>
        <taxon>Corynebacteriaceae</taxon>
        <taxon>Corynebacterium</taxon>
    </lineage>
</organism>
<dbReference type="GO" id="GO:0015074">
    <property type="term" value="P:DNA integration"/>
    <property type="evidence" value="ECO:0007669"/>
    <property type="project" value="InterPro"/>
</dbReference>
<dbReference type="Pfam" id="PF00589">
    <property type="entry name" value="Phage_integrase"/>
    <property type="match status" value="1"/>
</dbReference>
<dbReference type="PANTHER" id="PTHR30349:SF64">
    <property type="entry name" value="PROPHAGE INTEGRASE INTD-RELATED"/>
    <property type="match status" value="1"/>
</dbReference>
<dbReference type="CDD" id="cd01189">
    <property type="entry name" value="INT_ICEBs1_C_like"/>
    <property type="match status" value="1"/>
</dbReference>
<evidence type="ECO:0000313" key="5">
    <source>
        <dbReference type="EMBL" id="MDK4326090.1"/>
    </source>
</evidence>
<dbReference type="RefSeq" id="WP_284589665.1">
    <property type="nucleotide sequence ID" value="NZ_JASNVP010000005.1"/>
</dbReference>
<evidence type="ECO:0000259" key="4">
    <source>
        <dbReference type="PROSITE" id="PS51898"/>
    </source>
</evidence>
<name>A0AAP4BTD8_9CORY</name>
<sequence length="366" mass="39874">MASIKKYETAKGHAWRVQYRSPDGRNRTKQGFRTKAAAQSWADKNATLMHEGQWINPTEGKKTIADYHDAFFATKAHLASSSLRVMWLSWAKWVEPEWGRMAVASVRKSGVQAWLSAHADQPVSVRRAHGVLAGILDLAVDDRAIAVNPARGVSLPRKPEVKQVYLTEHQLAALAKECGERGGIVMLLGTTGLRWGELAGLQVRDVPDVGNRIKLVRTVTWTGGSFEVGVLKGRESRVVSVPASVMKWVRGVAAGRGGDEWLFGEGGVPARRPGVKSWFARAVQRLVGRGVLPERITPHGLRHVAASLMIGGGANVLAVQRQLGHKDASVTLNTYASLWDQDLDAVGAMMEQRFSDVVGLSWAAVS</sequence>
<dbReference type="InterPro" id="IPR002104">
    <property type="entry name" value="Integrase_catalytic"/>
</dbReference>